<evidence type="ECO:0000313" key="2">
    <source>
        <dbReference type="EMBL" id="TXD39264.1"/>
    </source>
</evidence>
<dbReference type="EMBL" id="VOSM01000001">
    <property type="protein sequence ID" value="TXD39264.1"/>
    <property type="molecule type" value="Genomic_DNA"/>
</dbReference>
<dbReference type="AlphaFoldDB" id="A0A5C6XHB8"/>
<reference evidence="2 3" key="1">
    <citation type="submission" date="2019-08" db="EMBL/GenBank/DDBJ databases">
        <title>Bradymonadales sp. TMQ4.</title>
        <authorList>
            <person name="Liang Q."/>
        </authorList>
    </citation>
    <scope>NUCLEOTIDE SEQUENCE [LARGE SCALE GENOMIC DNA]</scope>
    <source>
        <strain evidence="2 3">TMQ4</strain>
    </source>
</reference>
<organism evidence="2 3">
    <name type="scientific">Lujinxingia vulgaris</name>
    <dbReference type="NCBI Taxonomy" id="2600176"/>
    <lineage>
        <taxon>Bacteria</taxon>
        <taxon>Deltaproteobacteria</taxon>
        <taxon>Bradymonadales</taxon>
        <taxon>Lujinxingiaceae</taxon>
        <taxon>Lujinxingia</taxon>
    </lineage>
</organism>
<dbReference type="InterPro" id="IPR007607">
    <property type="entry name" value="BacA/B"/>
</dbReference>
<dbReference type="PANTHER" id="PTHR35024">
    <property type="entry name" value="HYPOTHETICAL CYTOSOLIC PROTEIN"/>
    <property type="match status" value="1"/>
</dbReference>
<dbReference type="RefSeq" id="WP_146979693.1">
    <property type="nucleotide sequence ID" value="NZ_VOSM01000001.1"/>
</dbReference>
<sequence length="110" mass="11443">MAPTSCTIGPGVAINGRLSGDDEVVVFGTIEGNVALSSRLTVEEGGKVVADIDVQSIAIRGEVNGEVVAHDVIELLEGCLVTGNLRAPRVIIQEGARFKGNIDMDVQIDA</sequence>
<accession>A0A5C6XHB8</accession>
<dbReference type="PANTHER" id="PTHR35024:SF4">
    <property type="entry name" value="POLYMER-FORMING CYTOSKELETAL PROTEIN"/>
    <property type="match status" value="1"/>
</dbReference>
<gene>
    <name evidence="2" type="ORF">FRC98_02370</name>
</gene>
<dbReference type="Pfam" id="PF04519">
    <property type="entry name" value="Bactofilin"/>
    <property type="match status" value="1"/>
</dbReference>
<evidence type="ECO:0000313" key="3">
    <source>
        <dbReference type="Proteomes" id="UP000321412"/>
    </source>
</evidence>
<evidence type="ECO:0000256" key="1">
    <source>
        <dbReference type="ARBA" id="ARBA00044755"/>
    </source>
</evidence>
<comment type="similarity">
    <text evidence="1">Belongs to the bactofilin family.</text>
</comment>
<comment type="caution">
    <text evidence="2">The sequence shown here is derived from an EMBL/GenBank/DDBJ whole genome shotgun (WGS) entry which is preliminary data.</text>
</comment>
<dbReference type="Proteomes" id="UP000321412">
    <property type="component" value="Unassembled WGS sequence"/>
</dbReference>
<proteinExistence type="inferred from homology"/>
<name>A0A5C6XHB8_9DELT</name>
<keyword evidence="3" id="KW-1185">Reference proteome</keyword>
<dbReference type="OrthoDB" id="9789407at2"/>
<protein>
    <submittedName>
        <fullName evidence="2">Polymer-forming cytoskeletal protein</fullName>
    </submittedName>
</protein>